<reference evidence="2 3" key="1">
    <citation type="journal article" date="2019" name="Microbiol. Resour. Announc.">
        <title>Draft Genome Sequence of the Most Traditional epsilon-Poly-l-Lysine Producer, Streptomyces albulus NBRC14147.</title>
        <authorList>
            <person name="Yamanaka K."/>
            <person name="Hamano Y."/>
        </authorList>
    </citation>
    <scope>NUCLEOTIDE SEQUENCE [LARGE SCALE GENOMIC DNA]</scope>
    <source>
        <strain evidence="2 3">NBRC 14147</strain>
    </source>
</reference>
<organism evidence="2 3">
    <name type="scientific">Streptomyces noursei</name>
    <name type="common">Streptomyces albulus</name>
    <dbReference type="NCBI Taxonomy" id="1971"/>
    <lineage>
        <taxon>Bacteria</taxon>
        <taxon>Bacillati</taxon>
        <taxon>Actinomycetota</taxon>
        <taxon>Actinomycetes</taxon>
        <taxon>Kitasatosporales</taxon>
        <taxon>Streptomycetaceae</taxon>
        <taxon>Streptomyces</taxon>
    </lineage>
</organism>
<protein>
    <recommendedName>
        <fullName evidence="4">PASTA domain-containing protein</fullName>
    </recommendedName>
</protein>
<evidence type="ECO:0008006" key="4">
    <source>
        <dbReference type="Google" id="ProtNLM"/>
    </source>
</evidence>
<evidence type="ECO:0000313" key="2">
    <source>
        <dbReference type="EMBL" id="GCB87881.1"/>
    </source>
</evidence>
<dbReference type="RefSeq" id="WP_020930207.1">
    <property type="nucleotide sequence ID" value="NZ_BHXC01000002.1"/>
</dbReference>
<comment type="caution">
    <text evidence="2">The sequence shown here is derived from an EMBL/GenBank/DDBJ whole genome shotgun (WGS) entry which is preliminary data.</text>
</comment>
<name>A0A401QR58_STRNR</name>
<feature type="compositionally biased region" description="Pro residues" evidence="1">
    <location>
        <begin position="26"/>
        <end position="40"/>
    </location>
</feature>
<dbReference type="Proteomes" id="UP000288351">
    <property type="component" value="Unassembled WGS sequence"/>
</dbReference>
<feature type="region of interest" description="Disordered" evidence="1">
    <location>
        <begin position="21"/>
        <end position="40"/>
    </location>
</feature>
<proteinExistence type="predicted"/>
<sequence>MNKATITGTSLILGMARIAPQSPRSPLAPPSPFPPLTPPAPFTPTGRLVVVAGLALTALFTTGPAHADGGTMPHLSGKGLVAAYHQLNYDTKVQLKDGRGASRHVLWPASWKVCDQHPKAGTPFSHQPITLTVVKTHESCTGDR</sequence>
<evidence type="ECO:0000313" key="3">
    <source>
        <dbReference type="Proteomes" id="UP000288351"/>
    </source>
</evidence>
<dbReference type="EMBL" id="BHXC01000002">
    <property type="protein sequence ID" value="GCB87881.1"/>
    <property type="molecule type" value="Genomic_DNA"/>
</dbReference>
<accession>A0A401QR58</accession>
<gene>
    <name evidence="2" type="ORF">SALB_00550</name>
</gene>
<dbReference type="AlphaFoldDB" id="A0A401QR58"/>
<evidence type="ECO:0000256" key="1">
    <source>
        <dbReference type="SAM" id="MobiDB-lite"/>
    </source>
</evidence>